<comment type="caution">
    <text evidence="2">The sequence shown here is derived from an EMBL/GenBank/DDBJ whole genome shotgun (WGS) entry which is preliminary data.</text>
</comment>
<name>A0A396JMV7_MEDTR</name>
<feature type="chain" id="PRO_5017356963" description="Transmembrane protein" evidence="1">
    <location>
        <begin position="26"/>
        <end position="48"/>
    </location>
</feature>
<organism evidence="2 3">
    <name type="scientific">Medicago truncatula</name>
    <name type="common">Barrel medic</name>
    <name type="synonym">Medicago tribuloides</name>
    <dbReference type="NCBI Taxonomy" id="3880"/>
    <lineage>
        <taxon>Eukaryota</taxon>
        <taxon>Viridiplantae</taxon>
        <taxon>Streptophyta</taxon>
        <taxon>Embryophyta</taxon>
        <taxon>Tracheophyta</taxon>
        <taxon>Spermatophyta</taxon>
        <taxon>Magnoliopsida</taxon>
        <taxon>eudicotyledons</taxon>
        <taxon>Gunneridae</taxon>
        <taxon>Pentapetalae</taxon>
        <taxon>rosids</taxon>
        <taxon>fabids</taxon>
        <taxon>Fabales</taxon>
        <taxon>Fabaceae</taxon>
        <taxon>Papilionoideae</taxon>
        <taxon>50 kb inversion clade</taxon>
        <taxon>NPAAA clade</taxon>
        <taxon>Hologalegina</taxon>
        <taxon>IRL clade</taxon>
        <taxon>Trifolieae</taxon>
        <taxon>Medicago</taxon>
    </lineage>
</organism>
<evidence type="ECO:0000313" key="2">
    <source>
        <dbReference type="EMBL" id="RHN76367.1"/>
    </source>
</evidence>
<proteinExistence type="predicted"/>
<dbReference type="AlphaFoldDB" id="A0A396JMV7"/>
<dbReference type="Proteomes" id="UP000265566">
    <property type="component" value="Chromosome 2"/>
</dbReference>
<accession>A0A396JMV7</accession>
<sequence length="48" mass="5337">MIRYTLAASPVSMASLVVLWFLAIASNTIPSSKTCLVYKNCCISRCFY</sequence>
<evidence type="ECO:0000256" key="1">
    <source>
        <dbReference type="SAM" id="SignalP"/>
    </source>
</evidence>
<reference evidence="3" key="1">
    <citation type="journal article" date="2018" name="Nat. Plants">
        <title>Whole-genome landscape of Medicago truncatula symbiotic genes.</title>
        <authorList>
            <person name="Pecrix Y."/>
            <person name="Staton S.E."/>
            <person name="Sallet E."/>
            <person name="Lelandais-Briere C."/>
            <person name="Moreau S."/>
            <person name="Carrere S."/>
            <person name="Blein T."/>
            <person name="Jardinaud M.F."/>
            <person name="Latrasse D."/>
            <person name="Zouine M."/>
            <person name="Zahm M."/>
            <person name="Kreplak J."/>
            <person name="Mayjonade B."/>
            <person name="Satge C."/>
            <person name="Perez M."/>
            <person name="Cauet S."/>
            <person name="Marande W."/>
            <person name="Chantry-Darmon C."/>
            <person name="Lopez-Roques C."/>
            <person name="Bouchez O."/>
            <person name="Berard A."/>
            <person name="Debelle F."/>
            <person name="Munos S."/>
            <person name="Bendahmane A."/>
            <person name="Berges H."/>
            <person name="Niebel A."/>
            <person name="Buitink J."/>
            <person name="Frugier F."/>
            <person name="Benhamed M."/>
            <person name="Crespi M."/>
            <person name="Gouzy J."/>
            <person name="Gamas P."/>
        </authorList>
    </citation>
    <scope>NUCLEOTIDE SEQUENCE [LARGE SCALE GENOMIC DNA]</scope>
    <source>
        <strain evidence="3">cv. Jemalong A17</strain>
    </source>
</reference>
<protein>
    <recommendedName>
        <fullName evidence="4">Transmembrane protein</fullName>
    </recommendedName>
</protein>
<dbReference type="EMBL" id="PSQE01000002">
    <property type="protein sequence ID" value="RHN76367.1"/>
    <property type="molecule type" value="Genomic_DNA"/>
</dbReference>
<evidence type="ECO:0000313" key="3">
    <source>
        <dbReference type="Proteomes" id="UP000265566"/>
    </source>
</evidence>
<evidence type="ECO:0008006" key="4">
    <source>
        <dbReference type="Google" id="ProtNLM"/>
    </source>
</evidence>
<dbReference type="Gramene" id="rna12680">
    <property type="protein sequence ID" value="RHN76367.1"/>
    <property type="gene ID" value="gene12680"/>
</dbReference>
<keyword evidence="1" id="KW-0732">Signal</keyword>
<feature type="signal peptide" evidence="1">
    <location>
        <begin position="1"/>
        <end position="25"/>
    </location>
</feature>
<gene>
    <name evidence="2" type="ORF">MtrunA17_Chr2g0331301</name>
</gene>